<keyword evidence="1" id="KW-0472">Membrane</keyword>
<keyword evidence="3" id="KW-1185">Reference proteome</keyword>
<organism evidence="2 3">
    <name type="scientific">Rhizophagus irregularis</name>
    <dbReference type="NCBI Taxonomy" id="588596"/>
    <lineage>
        <taxon>Eukaryota</taxon>
        <taxon>Fungi</taxon>
        <taxon>Fungi incertae sedis</taxon>
        <taxon>Mucoromycota</taxon>
        <taxon>Glomeromycotina</taxon>
        <taxon>Glomeromycetes</taxon>
        <taxon>Glomerales</taxon>
        <taxon>Glomeraceae</taxon>
        <taxon>Rhizophagus</taxon>
    </lineage>
</organism>
<accession>A0A2I1GRX5</accession>
<keyword evidence="1" id="KW-0812">Transmembrane</keyword>
<dbReference type="AlphaFoldDB" id="A0A2I1GRX5"/>
<feature type="transmembrane region" description="Helical" evidence="1">
    <location>
        <begin position="38"/>
        <end position="59"/>
    </location>
</feature>
<name>A0A2I1GRX5_9GLOM</name>
<proteinExistence type="predicted"/>
<dbReference type="Proteomes" id="UP000234323">
    <property type="component" value="Unassembled WGS sequence"/>
</dbReference>
<evidence type="ECO:0000256" key="1">
    <source>
        <dbReference type="SAM" id="Phobius"/>
    </source>
</evidence>
<keyword evidence="1" id="KW-1133">Transmembrane helix</keyword>
<sequence length="65" mass="7189">MPVALVDLKTCSVESSKEANISSSSSLRNVPSSSKVKLLSVEAIFLKYFIEILLLKILLAKFLQF</sequence>
<evidence type="ECO:0000313" key="2">
    <source>
        <dbReference type="EMBL" id="PKY49398.1"/>
    </source>
</evidence>
<dbReference type="EMBL" id="LLXI01000735">
    <property type="protein sequence ID" value="PKY49398.1"/>
    <property type="molecule type" value="Genomic_DNA"/>
</dbReference>
<reference evidence="2 3" key="1">
    <citation type="submission" date="2015-10" db="EMBL/GenBank/DDBJ databases">
        <title>Genome analyses suggest a sexual origin of heterokaryosis in a supposedly ancient asexual fungus.</title>
        <authorList>
            <person name="Ropars J."/>
            <person name="Sedzielewska K."/>
            <person name="Noel J."/>
            <person name="Charron P."/>
            <person name="Farinelli L."/>
            <person name="Marton T."/>
            <person name="Kruger M."/>
            <person name="Pelin A."/>
            <person name="Brachmann A."/>
            <person name="Corradi N."/>
        </authorList>
    </citation>
    <scope>NUCLEOTIDE SEQUENCE [LARGE SCALE GENOMIC DNA]</scope>
    <source>
        <strain evidence="2 3">A4</strain>
    </source>
</reference>
<comment type="caution">
    <text evidence="2">The sequence shown here is derived from an EMBL/GenBank/DDBJ whole genome shotgun (WGS) entry which is preliminary data.</text>
</comment>
<protein>
    <submittedName>
        <fullName evidence="2">Uncharacterized protein</fullName>
    </submittedName>
</protein>
<gene>
    <name evidence="2" type="ORF">RhiirA4_465369</name>
</gene>
<evidence type="ECO:0000313" key="3">
    <source>
        <dbReference type="Proteomes" id="UP000234323"/>
    </source>
</evidence>